<keyword evidence="3" id="KW-1133">Transmembrane helix</keyword>
<feature type="transmembrane region" description="Helical" evidence="3">
    <location>
        <begin position="79"/>
        <end position="104"/>
    </location>
</feature>
<evidence type="ECO:0000313" key="5">
    <source>
        <dbReference type="Proteomes" id="UP001303046"/>
    </source>
</evidence>
<sequence>MSRQVRGVVLLKSGQGEMKFGALAYGAALEDSGWNRGGTIARRASDCNSLNVAEFVIVHLVTVSDGLPFYLVGRVHQALYTYLTCTVAMCVFERCFATIFMHTYEHWRPWNAVLGAQIIAGIVIYIKLDLMKRDHLLEEILQFAISMIIIVMLVFLLYMNVRLTQLLQGGNGRLSTRYQLIENIKILRLLVPVVVFDTTVCAVDLIGAVFFNIQPAFNKIDCSNSAFYLPAYFVFRLISISMEWFIPISIIYQQPTPVHFNICLRKMRIKCCFNVAPKKIRNVLGTEIQASSHQVNYFDQLQKQWSSSVPSKRKKDCVVPSQTFSEKSADIGSFYTFSEGFMKAVVGALDNNTKTEILNAVKSYTSKNVLWNYAWSNSVFLCIFLSSILVAFIIVLCFIVKLCMKCFARKKRFNRCFIVVFWSWASRFQGAHDMRYFMALSSADHSYFEDYSKAYFCSVNVTEEIVMKSLKKQHEPVYSSLKNYTKLVQAYVSSKGLLNHVLYITMNCNSSDRDGLKKYLEQKMNMTKHEIFLPNALATLKAIHTTEKSVKTIFSSYRQKLKQLFIELEKKTTNIEEKVADFIVSNEFSFRWLLVIRLILILPIVLILECLICFLGLIVYSISTFVGDFSTSGSVSVRIKCYRIGGKILEFLGLIAMPTSACFFAATGFLLYTGYSSVLVCNSFTDHNFDEYKSVFINFDTKHSEEIKVELREVFKKCQQMIPFYDAMRLKHLLPQTPQQQIRSAPLSVGVKGIFDSTLTEDLNHMLEHLEHLKKYSKVKELASDKCLGDNAQSLKKSLSQVERYTKTLRGGIRELKVTGLSPMLVNEMKYPIDKLKSDVHIYKNTEEFTRNLIATVNDELHLHSIGCAELTAGVEVWRAFCYDVPPYLQGIFVVCGLTAIVSIHVFSAIFKAANFVMPIENSGRVSLSRERRRSAGASQKKEPRKRPSKDTNPVRVRKSIQKVLGGDEHHDSQKDAFLSTPSKTALDDDATELYHKDRLSDKKDKENKPSSKSKQNENCDFYK</sequence>
<evidence type="ECO:0000256" key="2">
    <source>
        <dbReference type="SAM" id="MobiDB-lite"/>
    </source>
</evidence>
<feature type="transmembrane region" description="Helical" evidence="3">
    <location>
        <begin position="140"/>
        <end position="159"/>
    </location>
</feature>
<keyword evidence="3" id="KW-0472">Membrane</keyword>
<gene>
    <name evidence="4" type="primary">Necator_chrII.g4450</name>
    <name evidence="4" type="ORF">RB195_016658</name>
</gene>
<evidence type="ECO:0000313" key="4">
    <source>
        <dbReference type="EMBL" id="KAK6732407.1"/>
    </source>
</evidence>
<keyword evidence="5" id="KW-1185">Reference proteome</keyword>
<dbReference type="EMBL" id="JAVFWL010000002">
    <property type="protein sequence ID" value="KAK6732407.1"/>
    <property type="molecule type" value="Genomic_DNA"/>
</dbReference>
<protein>
    <submittedName>
        <fullName evidence="4">Uncharacterized protein</fullName>
    </submittedName>
</protein>
<dbReference type="PANTHER" id="PTHR47518">
    <property type="entry name" value="SERPENTINE RECEPTOR CLASS EPSILON-13-RELATED"/>
    <property type="match status" value="1"/>
</dbReference>
<feature type="compositionally biased region" description="Basic and acidic residues" evidence="2">
    <location>
        <begin position="966"/>
        <end position="975"/>
    </location>
</feature>
<feature type="transmembrane region" description="Helical" evidence="3">
    <location>
        <begin position="225"/>
        <end position="246"/>
    </location>
</feature>
<organism evidence="4 5">
    <name type="scientific">Necator americanus</name>
    <name type="common">Human hookworm</name>
    <dbReference type="NCBI Taxonomy" id="51031"/>
    <lineage>
        <taxon>Eukaryota</taxon>
        <taxon>Metazoa</taxon>
        <taxon>Ecdysozoa</taxon>
        <taxon>Nematoda</taxon>
        <taxon>Chromadorea</taxon>
        <taxon>Rhabditida</taxon>
        <taxon>Rhabditina</taxon>
        <taxon>Rhabditomorpha</taxon>
        <taxon>Strongyloidea</taxon>
        <taxon>Ancylostomatidae</taxon>
        <taxon>Bunostominae</taxon>
        <taxon>Necator</taxon>
    </lineage>
</organism>
<feature type="region of interest" description="Disordered" evidence="2">
    <location>
        <begin position="927"/>
        <end position="1024"/>
    </location>
</feature>
<dbReference type="Pfam" id="PF03125">
    <property type="entry name" value="Sre"/>
    <property type="match status" value="1"/>
</dbReference>
<feature type="transmembrane region" description="Helical" evidence="3">
    <location>
        <begin position="52"/>
        <end position="72"/>
    </location>
</feature>
<feature type="compositionally biased region" description="Basic and acidic residues" evidence="2">
    <location>
        <begin position="993"/>
        <end position="1024"/>
    </location>
</feature>
<name>A0ABR1C1H7_NECAM</name>
<comment type="caution">
    <text evidence="4">The sequence shown here is derived from an EMBL/GenBank/DDBJ whole genome shotgun (WGS) entry which is preliminary data.</text>
</comment>
<feature type="transmembrane region" description="Helical" evidence="3">
    <location>
        <begin position="594"/>
        <end position="627"/>
    </location>
</feature>
<dbReference type="InterPro" id="IPR004151">
    <property type="entry name" value="7TM_GPCR_serpentine_rcpt_Sre"/>
</dbReference>
<accession>A0ABR1C1H7</accession>
<comment type="similarity">
    <text evidence="1">Belongs to the nematode receptor-like protein sre family.</text>
</comment>
<keyword evidence="3" id="KW-0812">Transmembrane</keyword>
<feature type="transmembrane region" description="Helical" evidence="3">
    <location>
        <begin position="378"/>
        <end position="400"/>
    </location>
</feature>
<proteinExistence type="inferred from homology"/>
<feature type="transmembrane region" description="Helical" evidence="3">
    <location>
        <begin position="189"/>
        <end position="213"/>
    </location>
</feature>
<dbReference type="InterPro" id="IPR052854">
    <property type="entry name" value="Serpentine_rcpt_epsilon"/>
</dbReference>
<dbReference type="Proteomes" id="UP001303046">
    <property type="component" value="Unassembled WGS sequence"/>
</dbReference>
<dbReference type="PANTHER" id="PTHR47518:SF8">
    <property type="entry name" value="G PROTEIN-COUPLED RECEPTOR"/>
    <property type="match status" value="1"/>
</dbReference>
<evidence type="ECO:0000256" key="3">
    <source>
        <dbReference type="SAM" id="Phobius"/>
    </source>
</evidence>
<feature type="transmembrane region" description="Helical" evidence="3">
    <location>
        <begin position="110"/>
        <end position="128"/>
    </location>
</feature>
<feature type="transmembrane region" description="Helical" evidence="3">
    <location>
        <begin position="888"/>
        <end position="911"/>
    </location>
</feature>
<reference evidence="4 5" key="1">
    <citation type="submission" date="2023-08" db="EMBL/GenBank/DDBJ databases">
        <title>A Necator americanus chromosomal reference genome.</title>
        <authorList>
            <person name="Ilik V."/>
            <person name="Petrzelkova K.J."/>
            <person name="Pardy F."/>
            <person name="Fuh T."/>
            <person name="Niatou-Singa F.S."/>
            <person name="Gouil Q."/>
            <person name="Baker L."/>
            <person name="Ritchie M.E."/>
            <person name="Jex A.R."/>
            <person name="Gazzola D."/>
            <person name="Li H."/>
            <person name="Toshio Fujiwara R."/>
            <person name="Zhan B."/>
            <person name="Aroian R.V."/>
            <person name="Pafco B."/>
            <person name="Schwarz E.M."/>
        </authorList>
    </citation>
    <scope>NUCLEOTIDE SEQUENCE [LARGE SCALE GENOMIC DNA]</scope>
    <source>
        <strain evidence="4 5">Aroian</strain>
        <tissue evidence="4">Whole animal</tissue>
    </source>
</reference>
<evidence type="ECO:0000256" key="1">
    <source>
        <dbReference type="ARBA" id="ARBA00006803"/>
    </source>
</evidence>
<feature type="transmembrane region" description="Helical" evidence="3">
    <location>
        <begin position="648"/>
        <end position="672"/>
    </location>
</feature>